<dbReference type="SUPFAM" id="SSF49309">
    <property type="entry name" value="Transglutaminase, two C-terminal domains"/>
    <property type="match status" value="2"/>
</dbReference>
<keyword evidence="5" id="KW-0106">Calcium</keyword>
<dbReference type="EMBL" id="JAFHDT010000007">
    <property type="protein sequence ID" value="KAI7807790.1"/>
    <property type="molecule type" value="Genomic_DNA"/>
</dbReference>
<evidence type="ECO:0000256" key="2">
    <source>
        <dbReference type="ARBA" id="ARBA00005968"/>
    </source>
</evidence>
<feature type="region of interest" description="Disordered" evidence="9">
    <location>
        <begin position="80"/>
        <end position="149"/>
    </location>
</feature>
<accession>A0A9W8C599</accession>
<keyword evidence="3" id="KW-0808">Transferase</keyword>
<dbReference type="InterPro" id="IPR002931">
    <property type="entry name" value="Transglutaminase-like"/>
</dbReference>
<dbReference type="InterPro" id="IPR038765">
    <property type="entry name" value="Papain-like_cys_pep_sf"/>
</dbReference>
<dbReference type="InterPro" id="IPR050779">
    <property type="entry name" value="Transglutaminase"/>
</dbReference>
<dbReference type="GO" id="GO:0007399">
    <property type="term" value="P:nervous system development"/>
    <property type="evidence" value="ECO:0007669"/>
    <property type="project" value="UniProtKB-ARBA"/>
</dbReference>
<evidence type="ECO:0000256" key="1">
    <source>
        <dbReference type="ARBA" id="ARBA00001913"/>
    </source>
</evidence>
<dbReference type="PANTHER" id="PTHR11590:SF80">
    <property type="entry name" value="TRANSGLUTAMINASE 5,-LIKE"/>
    <property type="match status" value="1"/>
</dbReference>
<evidence type="ECO:0000256" key="3">
    <source>
        <dbReference type="ARBA" id="ARBA00022679"/>
    </source>
</evidence>
<comment type="caution">
    <text evidence="11">The sequence shown here is derived from an EMBL/GenBank/DDBJ whole genome shotgun (WGS) entry which is preliminary data.</text>
</comment>
<evidence type="ECO:0000256" key="7">
    <source>
        <dbReference type="ARBA" id="ARBA00024222"/>
    </source>
</evidence>
<dbReference type="InterPro" id="IPR036238">
    <property type="entry name" value="Transglutaminase_C_sf"/>
</dbReference>
<organism evidence="11 12">
    <name type="scientific">Triplophysa rosa</name>
    <name type="common">Cave loach</name>
    <dbReference type="NCBI Taxonomy" id="992332"/>
    <lineage>
        <taxon>Eukaryota</taxon>
        <taxon>Metazoa</taxon>
        <taxon>Chordata</taxon>
        <taxon>Craniata</taxon>
        <taxon>Vertebrata</taxon>
        <taxon>Euteleostomi</taxon>
        <taxon>Actinopterygii</taxon>
        <taxon>Neopterygii</taxon>
        <taxon>Teleostei</taxon>
        <taxon>Ostariophysi</taxon>
        <taxon>Cypriniformes</taxon>
        <taxon>Nemacheilidae</taxon>
        <taxon>Triplophysa</taxon>
    </lineage>
</organism>
<evidence type="ECO:0000256" key="5">
    <source>
        <dbReference type="ARBA" id="ARBA00022837"/>
    </source>
</evidence>
<evidence type="ECO:0000259" key="10">
    <source>
        <dbReference type="SMART" id="SM00460"/>
    </source>
</evidence>
<feature type="active site" evidence="8">
    <location>
        <position position="330"/>
    </location>
</feature>
<dbReference type="Pfam" id="PF01841">
    <property type="entry name" value="Transglut_core"/>
    <property type="match status" value="1"/>
</dbReference>
<dbReference type="InterPro" id="IPR001102">
    <property type="entry name" value="Transglutaminase_N"/>
</dbReference>
<dbReference type="InterPro" id="IPR036985">
    <property type="entry name" value="Transglutaminase-like_sf"/>
</dbReference>
<dbReference type="PANTHER" id="PTHR11590">
    <property type="entry name" value="PROTEIN-GLUTAMINE GAMMA-GLUTAMYLTRANSFERASE"/>
    <property type="match status" value="1"/>
</dbReference>
<dbReference type="InterPro" id="IPR014756">
    <property type="entry name" value="Ig_E-set"/>
</dbReference>
<feature type="active site" evidence="8">
    <location>
        <position position="411"/>
    </location>
</feature>
<dbReference type="Proteomes" id="UP001059041">
    <property type="component" value="Linkage Group LG7"/>
</dbReference>
<dbReference type="SMART" id="SM00460">
    <property type="entry name" value="TGc"/>
    <property type="match status" value="1"/>
</dbReference>
<protein>
    <recommendedName>
        <fullName evidence="7">protein-glutamine gamma-glutamyltransferase</fullName>
        <ecNumber evidence="7">2.3.2.13</ecNumber>
    </recommendedName>
</protein>
<dbReference type="Gene3D" id="2.60.40.10">
    <property type="entry name" value="Immunoglobulins"/>
    <property type="match status" value="3"/>
</dbReference>
<evidence type="ECO:0000313" key="12">
    <source>
        <dbReference type="Proteomes" id="UP001059041"/>
    </source>
</evidence>
<evidence type="ECO:0000256" key="6">
    <source>
        <dbReference type="ARBA" id="ARBA00023315"/>
    </source>
</evidence>
<dbReference type="FunFam" id="3.90.260.10:FF:000001">
    <property type="entry name" value="Protein-glutamine gamma-glutamyltransferase 2"/>
    <property type="match status" value="1"/>
</dbReference>
<evidence type="ECO:0000256" key="4">
    <source>
        <dbReference type="ARBA" id="ARBA00022723"/>
    </source>
</evidence>
<dbReference type="AlphaFoldDB" id="A0A9W8C599"/>
<keyword evidence="12" id="KW-1185">Reference proteome</keyword>
<dbReference type="InterPro" id="IPR023608">
    <property type="entry name" value="Transglutaminase_animal"/>
</dbReference>
<evidence type="ECO:0000256" key="9">
    <source>
        <dbReference type="SAM" id="MobiDB-lite"/>
    </source>
</evidence>
<keyword evidence="4" id="KW-0479">Metal-binding</keyword>
<proteinExistence type="inferred from homology"/>
<comment type="cofactor">
    <cofactor evidence="1">
        <name>Ca(2+)</name>
        <dbReference type="ChEBI" id="CHEBI:29108"/>
    </cofactor>
</comment>
<dbReference type="PROSITE" id="PS00547">
    <property type="entry name" value="TRANSGLUTAMINASES"/>
    <property type="match status" value="1"/>
</dbReference>
<dbReference type="InterPro" id="IPR013808">
    <property type="entry name" value="Transglutaminase_AS"/>
</dbReference>
<dbReference type="Pfam" id="PF00868">
    <property type="entry name" value="Transglut_N"/>
    <property type="match status" value="1"/>
</dbReference>
<dbReference type="PIRSF" id="PIRSF000459">
    <property type="entry name" value="TGM_EBP42"/>
    <property type="match status" value="1"/>
</dbReference>
<evidence type="ECO:0000256" key="8">
    <source>
        <dbReference type="PIRSR" id="PIRSR000459-1"/>
    </source>
</evidence>
<sequence>MEKVNVFMFKFKSVDLQSAKNQLNHKTNGLSSSTLVLRRGQAFQILVSFDGRAFDPRKDKLVFQVVLGPLSVELPVSGTGLPSSGSGLPASGTGLPSSGSGLPASGTGLPSSGTGLPSSGSGLPVSGTGQPSKTQWSATLEKGVPNPNSPRTISVSVLSTPSASVGVYTLSLRVENRTSVKTHSLGQFTLLCNPWCQGDSVFLSSEELRDEYVRSDIGLLFKGTSSNYVSRPWSFEQYEKGILDICMKLLQLSPQYLTDKRKDLLNRSNPVYIGRVISAMVNSQDDRGVLMGNWSGEYNGGINPSTWSGSADILRKWSESQFRPVKYGQCWVFAAVMCTVMRALGIPTRAVTNFSSAHDTNGNMVIEEYYSELGKKLSLSKDSIWNFHVWVESWMKRPDLGQEYDGWQVLDPTPQEPSAGMYRCGPAALKAILDRKVEAQYDVPFVYAEVNADVRTMIVRDGEVLSSETDTKRVGALICTKRPGSMQMLNITSKYKIETVERKPAPAANAFGETSRVIPKDVVVSLSLLKTPVVGENILFNVTITNNESTHKELKAHVNAQNKEYNSNPTDTFWEAHNDLKLAPNETHTFKHEISSSDYASKELREDYLVNLAVVIEDVETQKRTLASQEFNIISPTLTIQIANENSVVVNTQQVATVTFTSPFAVPVNGELTVMGSGLLEEKVQIRLTLKPGEAMKRPVQFTPKMTGSKMLQASLVLTNLASVLHGFKTINVKQA</sequence>
<keyword evidence="6" id="KW-0012">Acyltransferase</keyword>
<comment type="similarity">
    <text evidence="2">Belongs to the transglutaminase superfamily. Transglutaminase family.</text>
</comment>
<dbReference type="InterPro" id="IPR013783">
    <property type="entry name" value="Ig-like_fold"/>
</dbReference>
<reference evidence="11" key="1">
    <citation type="submission" date="2021-02" db="EMBL/GenBank/DDBJ databases">
        <title>Comparative genomics reveals that relaxation of natural selection precedes convergent phenotypic evolution of cavefish.</title>
        <authorList>
            <person name="Peng Z."/>
        </authorList>
    </citation>
    <scope>NUCLEOTIDE SEQUENCE</scope>
    <source>
        <tissue evidence="11">Muscle</tissue>
    </source>
</reference>
<dbReference type="SUPFAM" id="SSF54001">
    <property type="entry name" value="Cysteine proteinases"/>
    <property type="match status" value="1"/>
</dbReference>
<feature type="domain" description="Transglutaminase-like" evidence="10">
    <location>
        <begin position="322"/>
        <end position="414"/>
    </location>
</feature>
<dbReference type="GO" id="GO:0003810">
    <property type="term" value="F:protein-glutamine gamma-glutamyltransferase activity"/>
    <property type="evidence" value="ECO:0007669"/>
    <property type="project" value="UniProtKB-EC"/>
</dbReference>
<feature type="compositionally biased region" description="Low complexity" evidence="9">
    <location>
        <begin position="80"/>
        <end position="129"/>
    </location>
</feature>
<evidence type="ECO:0000313" key="11">
    <source>
        <dbReference type="EMBL" id="KAI7807790.1"/>
    </source>
</evidence>
<dbReference type="EC" id="2.3.2.13" evidence="7"/>
<dbReference type="SUPFAM" id="SSF81296">
    <property type="entry name" value="E set domains"/>
    <property type="match status" value="2"/>
</dbReference>
<name>A0A9W8C599_TRIRA</name>
<dbReference type="GO" id="GO:0046872">
    <property type="term" value="F:metal ion binding"/>
    <property type="evidence" value="ECO:0007669"/>
    <property type="project" value="UniProtKB-KW"/>
</dbReference>
<dbReference type="Gene3D" id="3.90.260.10">
    <property type="entry name" value="Transglutaminase-like"/>
    <property type="match status" value="1"/>
</dbReference>
<feature type="active site" evidence="8">
    <location>
        <position position="388"/>
    </location>
</feature>
<dbReference type="GO" id="GO:0005739">
    <property type="term" value="C:mitochondrion"/>
    <property type="evidence" value="ECO:0007669"/>
    <property type="project" value="TreeGrafter"/>
</dbReference>
<gene>
    <name evidence="11" type="ORF">IRJ41_010523</name>
</gene>